<organism evidence="2 3">
    <name type="scientific">Marinobacter albus</name>
    <dbReference type="NCBI Taxonomy" id="3030833"/>
    <lineage>
        <taxon>Bacteria</taxon>
        <taxon>Pseudomonadati</taxon>
        <taxon>Pseudomonadota</taxon>
        <taxon>Gammaproteobacteria</taxon>
        <taxon>Pseudomonadales</taxon>
        <taxon>Marinobacteraceae</taxon>
        <taxon>Marinobacter</taxon>
    </lineage>
</organism>
<dbReference type="PANTHER" id="PTHR13369">
    <property type="match status" value="1"/>
</dbReference>
<evidence type="ECO:0000313" key="3">
    <source>
        <dbReference type="Proteomes" id="UP001223547"/>
    </source>
</evidence>
<evidence type="ECO:0000313" key="2">
    <source>
        <dbReference type="EMBL" id="MDK9556272.1"/>
    </source>
</evidence>
<keyword evidence="3" id="KW-1185">Reference proteome</keyword>
<dbReference type="Pfam" id="PF13679">
    <property type="entry name" value="Methyltransf_32"/>
    <property type="match status" value="1"/>
</dbReference>
<name>A0ABT7H8A0_9GAMM</name>
<dbReference type="SUPFAM" id="SSF53335">
    <property type="entry name" value="S-adenosyl-L-methionine-dependent methyltransferases"/>
    <property type="match status" value="1"/>
</dbReference>
<protein>
    <submittedName>
        <fullName evidence="2">Methyltransferase</fullName>
    </submittedName>
</protein>
<dbReference type="InterPro" id="IPR029063">
    <property type="entry name" value="SAM-dependent_MTases_sf"/>
</dbReference>
<dbReference type="PANTHER" id="PTHR13369:SF0">
    <property type="entry name" value="GLUTATHIONE S-TRANSFERASE C-TERMINAL DOMAIN-CONTAINING PROTEIN"/>
    <property type="match status" value="1"/>
</dbReference>
<dbReference type="InterPro" id="IPR025714">
    <property type="entry name" value="Methyltranfer_dom"/>
</dbReference>
<reference evidence="2 3" key="1">
    <citation type="submission" date="2023-05" db="EMBL/GenBank/DDBJ databases">
        <title>Marinobacter albus sp. nov., a marine bacterium isolated from sand in a coastal intertidal zone of huludao.</title>
        <authorList>
            <person name="Deng T."/>
        </authorList>
    </citation>
    <scope>NUCLEOTIDE SEQUENCE [LARGE SCALE GENOMIC DNA]</scope>
    <source>
        <strain evidence="2 3">M216</strain>
    </source>
</reference>
<dbReference type="GO" id="GO:0008168">
    <property type="term" value="F:methyltransferase activity"/>
    <property type="evidence" value="ECO:0007669"/>
    <property type="project" value="UniProtKB-KW"/>
</dbReference>
<accession>A0ABT7H8A0</accession>
<comment type="caution">
    <text evidence="2">The sequence shown here is derived from an EMBL/GenBank/DDBJ whole genome shotgun (WGS) entry which is preliminary data.</text>
</comment>
<feature type="domain" description="Methyltransferase" evidence="1">
    <location>
        <begin position="138"/>
        <end position="240"/>
    </location>
</feature>
<dbReference type="CDD" id="cd02440">
    <property type="entry name" value="AdoMet_MTases"/>
    <property type="match status" value="1"/>
</dbReference>
<keyword evidence="2" id="KW-0489">Methyltransferase</keyword>
<dbReference type="EMBL" id="JASSQD010000001">
    <property type="protein sequence ID" value="MDK9556272.1"/>
    <property type="molecule type" value="Genomic_DNA"/>
</dbReference>
<gene>
    <name evidence="2" type="ORF">QQF73_01445</name>
</gene>
<proteinExistence type="predicted"/>
<dbReference type="Proteomes" id="UP001223547">
    <property type="component" value="Unassembled WGS sequence"/>
</dbReference>
<keyword evidence="2" id="KW-0808">Transferase</keyword>
<sequence>MTIPPAASLHDPAESFYSRWQALNDWLVRHRPLWQQAPFTEPVPEWTLQHPELAARVAGLDDERCRVLDDDLARLAGLLCDALPSLAAYPDLVSLPDLSPPGGRVHRATLPEVRAVDMPGRKRLQSGAFAAALEPLREPVMDWCCGKGHLSRTLAAVCPEPVRGYEWNAELVRDGNRLAAQFDDAVAVQCQDVMAPDFVFPTDAHGVALHACGDLHRQLIRRASEVRLPRLSFSPCCYHLTDASPYRLLSARARRHDAALQLSRNEIRLAVQETVTAPARVQEQTRKVSQWRLGFDALQRQLRSCDEYLPVPSHPSRLIQEGFEAFCQWAARKKGLVLPATTDFEHWSRVGDRRYSQVRRHELVRHLFRRPLELWMVLDYAIFLEEQGYRVRLGAFCDRTLTPRNLLLDAVRVSGTPPVVRSRP</sequence>
<dbReference type="GO" id="GO:0032259">
    <property type="term" value="P:methylation"/>
    <property type="evidence" value="ECO:0007669"/>
    <property type="project" value="UniProtKB-KW"/>
</dbReference>
<dbReference type="RefSeq" id="WP_285366992.1">
    <property type="nucleotide sequence ID" value="NZ_JASSQD010000001.1"/>
</dbReference>
<dbReference type="Gene3D" id="3.40.50.150">
    <property type="entry name" value="Vaccinia Virus protein VP39"/>
    <property type="match status" value="1"/>
</dbReference>
<evidence type="ECO:0000259" key="1">
    <source>
        <dbReference type="Pfam" id="PF13679"/>
    </source>
</evidence>